<comment type="caution">
    <text evidence="2">The sequence shown here is derived from an EMBL/GenBank/DDBJ whole genome shotgun (WGS) entry which is preliminary data.</text>
</comment>
<evidence type="ECO:0000313" key="3">
    <source>
        <dbReference type="Proteomes" id="UP000732399"/>
    </source>
</evidence>
<name>A0ABX1CVW9_9SPHN</name>
<gene>
    <name evidence="2" type="ORF">HBH26_16180</name>
</gene>
<feature type="region of interest" description="Disordered" evidence="1">
    <location>
        <begin position="48"/>
        <end position="75"/>
    </location>
</feature>
<accession>A0ABX1CVW9</accession>
<sequence>MASSRASGYAVAMRAAFRLLVMACLVWCAMGVAEPVQAHGGAAVEHADAFSPAQSDPADAAGEAHHHHCPVAPDLPVARLSDPAVAAGDPPVAPRAVALASLTRAPPLPPPSA</sequence>
<evidence type="ECO:0000256" key="1">
    <source>
        <dbReference type="SAM" id="MobiDB-lite"/>
    </source>
</evidence>
<dbReference type="Proteomes" id="UP000732399">
    <property type="component" value="Unassembled WGS sequence"/>
</dbReference>
<protein>
    <recommendedName>
        <fullName evidence="4">DUF2946 domain-containing protein</fullName>
    </recommendedName>
</protein>
<evidence type="ECO:0008006" key="4">
    <source>
        <dbReference type="Google" id="ProtNLM"/>
    </source>
</evidence>
<organism evidence="2 3">
    <name type="scientific">Sphingomonas corticis</name>
    <dbReference type="NCBI Taxonomy" id="2722791"/>
    <lineage>
        <taxon>Bacteria</taxon>
        <taxon>Pseudomonadati</taxon>
        <taxon>Pseudomonadota</taxon>
        <taxon>Alphaproteobacteria</taxon>
        <taxon>Sphingomonadales</taxon>
        <taxon>Sphingomonadaceae</taxon>
        <taxon>Sphingomonas</taxon>
    </lineage>
</organism>
<dbReference type="RefSeq" id="WP_168135676.1">
    <property type="nucleotide sequence ID" value="NZ_JAAVJH010000013.1"/>
</dbReference>
<reference evidence="2 3" key="1">
    <citation type="submission" date="2020-03" db="EMBL/GenBank/DDBJ databases">
        <authorList>
            <person name="Wang L."/>
            <person name="He N."/>
            <person name="Li Y."/>
            <person name="Fang Y."/>
            <person name="Zhang F."/>
        </authorList>
    </citation>
    <scope>NUCLEOTIDE SEQUENCE [LARGE SCALE GENOMIC DNA]</scope>
    <source>
        <strain evidence="2 3">36D10-4-7</strain>
    </source>
</reference>
<proteinExistence type="predicted"/>
<evidence type="ECO:0000313" key="2">
    <source>
        <dbReference type="EMBL" id="NJR80120.1"/>
    </source>
</evidence>
<keyword evidence="3" id="KW-1185">Reference proteome</keyword>
<dbReference type="EMBL" id="JAAVJH010000013">
    <property type="protein sequence ID" value="NJR80120.1"/>
    <property type="molecule type" value="Genomic_DNA"/>
</dbReference>